<dbReference type="GO" id="GO:0005975">
    <property type="term" value="P:carbohydrate metabolic process"/>
    <property type="evidence" value="ECO:0007669"/>
    <property type="project" value="InterPro"/>
</dbReference>
<dbReference type="GO" id="GO:0006032">
    <property type="term" value="P:chitin catabolic process"/>
    <property type="evidence" value="ECO:0007669"/>
    <property type="project" value="TreeGrafter"/>
</dbReference>
<organism evidence="10 11">
    <name type="scientific">Phaedon cochleariae</name>
    <name type="common">Mustard beetle</name>
    <dbReference type="NCBI Taxonomy" id="80249"/>
    <lineage>
        <taxon>Eukaryota</taxon>
        <taxon>Metazoa</taxon>
        <taxon>Ecdysozoa</taxon>
        <taxon>Arthropoda</taxon>
        <taxon>Hexapoda</taxon>
        <taxon>Insecta</taxon>
        <taxon>Pterygota</taxon>
        <taxon>Neoptera</taxon>
        <taxon>Endopterygota</taxon>
        <taxon>Coleoptera</taxon>
        <taxon>Polyphaga</taxon>
        <taxon>Cucujiformia</taxon>
        <taxon>Chrysomeloidea</taxon>
        <taxon>Chrysomelidae</taxon>
        <taxon>Chrysomelinae</taxon>
        <taxon>Chrysomelini</taxon>
        <taxon>Phaedon</taxon>
    </lineage>
</organism>
<dbReference type="SUPFAM" id="SSF54556">
    <property type="entry name" value="Chitinase insertion domain"/>
    <property type="match status" value="1"/>
</dbReference>
<keyword evidence="7" id="KW-0812">Transmembrane</keyword>
<feature type="transmembrane region" description="Helical" evidence="7">
    <location>
        <begin position="49"/>
        <end position="69"/>
    </location>
</feature>
<dbReference type="GO" id="GO:0004568">
    <property type="term" value="F:chitinase activity"/>
    <property type="evidence" value="ECO:0007669"/>
    <property type="project" value="UniProtKB-ARBA"/>
</dbReference>
<sequence length="481" mass="55597">MSRWKVLFLFVLEIATEMFSEDIYRYTVLSHFPSPNNSFRTRWQIDRKMSIILLFLISPLIFCFTYLSMFGMPHFKYGMTVPEQSVHRAILYSSSQNMSHHPWDFHLKTHKHYAVKGYKLVCYYSLPSSSDSLQVEDIDPFLCTHLNVAFATVVNNTAYLDEKQKDYLKKLLELKQSNENLKVLVSVGGAGNIGGFPEMVANHTNRKTFIQSVIHYVKNYGIDGVDLDWEFPNEEPGKDKIQRVHFTQLLEEFRKSINREPHFPYILSVSVAAPAAIIDNSYDVAYINEYVDFINVMSYDYHFYTKVTPFTGINSPLYTADNEKYYLSTLNINYSVNYWNYLGVERHKINVGLPTYGHTFRLINPSNNGTYAPSLGYGKLGKQGFVSYPQICQFLSSNQITPVFDMETKSPYASKYYEWISFDNSQSLIYKAEYIRDNNFGGAMVWSLNSDDYKGICKDEQGGVSKFTLIRNIKKVLQGES</sequence>
<dbReference type="Proteomes" id="UP001153737">
    <property type="component" value="Chromosome 1"/>
</dbReference>
<dbReference type="InterPro" id="IPR011583">
    <property type="entry name" value="Chitinase_II/V-like_cat"/>
</dbReference>
<dbReference type="Gene3D" id="3.20.20.80">
    <property type="entry name" value="Glycosidases"/>
    <property type="match status" value="1"/>
</dbReference>
<evidence type="ECO:0000256" key="8">
    <source>
        <dbReference type="SAM" id="SignalP"/>
    </source>
</evidence>
<dbReference type="GO" id="GO:0005576">
    <property type="term" value="C:extracellular region"/>
    <property type="evidence" value="ECO:0007669"/>
    <property type="project" value="TreeGrafter"/>
</dbReference>
<evidence type="ECO:0000256" key="4">
    <source>
        <dbReference type="ARBA" id="ARBA00023295"/>
    </source>
</evidence>
<protein>
    <recommendedName>
        <fullName evidence="9">GH18 domain-containing protein</fullName>
    </recommendedName>
</protein>
<feature type="domain" description="GH18" evidence="9">
    <location>
        <begin position="118"/>
        <end position="480"/>
    </location>
</feature>
<dbReference type="InterPro" id="IPR029070">
    <property type="entry name" value="Chitinase_insertion_sf"/>
</dbReference>
<evidence type="ECO:0000256" key="2">
    <source>
        <dbReference type="ARBA" id="ARBA00022801"/>
    </source>
</evidence>
<keyword evidence="7" id="KW-0472">Membrane</keyword>
<proteinExistence type="inferred from homology"/>
<dbReference type="AlphaFoldDB" id="A0A9N9SB56"/>
<keyword evidence="7" id="KW-1133">Transmembrane helix</keyword>
<evidence type="ECO:0000259" key="9">
    <source>
        <dbReference type="PROSITE" id="PS51910"/>
    </source>
</evidence>
<dbReference type="OrthoDB" id="76388at2759"/>
<evidence type="ECO:0000256" key="5">
    <source>
        <dbReference type="RuleBase" id="RU000489"/>
    </source>
</evidence>
<dbReference type="SMART" id="SM00636">
    <property type="entry name" value="Glyco_18"/>
    <property type="match status" value="1"/>
</dbReference>
<keyword evidence="1 8" id="KW-0732">Signal</keyword>
<dbReference type="PANTHER" id="PTHR11177">
    <property type="entry name" value="CHITINASE"/>
    <property type="match status" value="1"/>
</dbReference>
<dbReference type="InterPro" id="IPR017853">
    <property type="entry name" value="GH"/>
</dbReference>
<keyword evidence="11" id="KW-1185">Reference proteome</keyword>
<reference evidence="10" key="2">
    <citation type="submission" date="2022-10" db="EMBL/GenBank/DDBJ databases">
        <authorList>
            <consortium name="ENA_rothamsted_submissions"/>
            <consortium name="culmorum"/>
            <person name="King R."/>
        </authorList>
    </citation>
    <scope>NUCLEOTIDE SEQUENCE</scope>
</reference>
<name>A0A9N9SB56_PHACE</name>
<gene>
    <name evidence="10" type="ORF">PHAECO_LOCUS109</name>
</gene>
<accession>A0A9N9SB56</accession>
<keyword evidence="4 5" id="KW-0326">Glycosidase</keyword>
<keyword evidence="2 5" id="KW-0378">Hydrolase</keyword>
<dbReference type="Gene3D" id="3.10.50.10">
    <property type="match status" value="1"/>
</dbReference>
<feature type="chain" id="PRO_5040203729" description="GH18 domain-containing protein" evidence="8">
    <location>
        <begin position="21"/>
        <end position="481"/>
    </location>
</feature>
<dbReference type="InterPro" id="IPR001223">
    <property type="entry name" value="Glyco_hydro18_cat"/>
</dbReference>
<evidence type="ECO:0000256" key="1">
    <source>
        <dbReference type="ARBA" id="ARBA00022729"/>
    </source>
</evidence>
<dbReference type="FunFam" id="3.10.50.10:FF:000003">
    <property type="entry name" value="Class V chitinase CHIT5b"/>
    <property type="match status" value="1"/>
</dbReference>
<feature type="signal peptide" evidence="8">
    <location>
        <begin position="1"/>
        <end position="20"/>
    </location>
</feature>
<dbReference type="PROSITE" id="PS51910">
    <property type="entry name" value="GH18_2"/>
    <property type="match status" value="1"/>
</dbReference>
<dbReference type="InterPro" id="IPR050314">
    <property type="entry name" value="Glycosyl_Hydrlase_18"/>
</dbReference>
<dbReference type="SUPFAM" id="SSF51445">
    <property type="entry name" value="(Trans)glycosidases"/>
    <property type="match status" value="1"/>
</dbReference>
<dbReference type="Pfam" id="PF00704">
    <property type="entry name" value="Glyco_hydro_18"/>
    <property type="match status" value="1"/>
</dbReference>
<evidence type="ECO:0000313" key="10">
    <source>
        <dbReference type="EMBL" id="CAG9813174.1"/>
    </source>
</evidence>
<dbReference type="PANTHER" id="PTHR11177:SF390">
    <property type="entry name" value="CHITINASE 11"/>
    <property type="match status" value="1"/>
</dbReference>
<comment type="similarity">
    <text evidence="6">Belongs to the glycosyl hydrolase 18 family.</text>
</comment>
<evidence type="ECO:0000256" key="7">
    <source>
        <dbReference type="SAM" id="Phobius"/>
    </source>
</evidence>
<evidence type="ECO:0000256" key="6">
    <source>
        <dbReference type="RuleBase" id="RU004453"/>
    </source>
</evidence>
<evidence type="ECO:0000313" key="11">
    <source>
        <dbReference type="Proteomes" id="UP001153737"/>
    </source>
</evidence>
<dbReference type="InterPro" id="IPR001579">
    <property type="entry name" value="Glyco_hydro_18_chit_AS"/>
</dbReference>
<dbReference type="EMBL" id="OU896707">
    <property type="protein sequence ID" value="CAG9813174.1"/>
    <property type="molecule type" value="Genomic_DNA"/>
</dbReference>
<reference evidence="10" key="1">
    <citation type="submission" date="2022-01" db="EMBL/GenBank/DDBJ databases">
        <authorList>
            <person name="King R."/>
        </authorList>
    </citation>
    <scope>NUCLEOTIDE SEQUENCE</scope>
</reference>
<dbReference type="PROSITE" id="PS01095">
    <property type="entry name" value="GH18_1"/>
    <property type="match status" value="1"/>
</dbReference>
<keyword evidence="3" id="KW-0325">Glycoprotein</keyword>
<dbReference type="GO" id="GO:0008061">
    <property type="term" value="F:chitin binding"/>
    <property type="evidence" value="ECO:0007669"/>
    <property type="project" value="InterPro"/>
</dbReference>
<evidence type="ECO:0000256" key="3">
    <source>
        <dbReference type="ARBA" id="ARBA00023180"/>
    </source>
</evidence>